<reference evidence="8" key="1">
    <citation type="submission" date="2023-05" db="EMBL/GenBank/DDBJ databases">
        <title>Nepenthes gracilis genome sequencing.</title>
        <authorList>
            <person name="Fukushima K."/>
        </authorList>
    </citation>
    <scope>NUCLEOTIDE SEQUENCE</scope>
    <source>
        <strain evidence="8">SING2019-196</strain>
    </source>
</reference>
<dbReference type="Gene3D" id="2.60.120.340">
    <property type="entry name" value="Nucleoplasmin core domain"/>
    <property type="match status" value="1"/>
</dbReference>
<proteinExistence type="predicted"/>
<dbReference type="InterPro" id="IPR046357">
    <property type="entry name" value="PPIase_dom_sf"/>
</dbReference>
<gene>
    <name evidence="8" type="ORF">Nepgr_021548</name>
</gene>
<dbReference type="FunFam" id="3.10.50.40:FF:000006">
    <property type="entry name" value="Peptidyl-prolyl cis-trans isomerase"/>
    <property type="match status" value="1"/>
</dbReference>
<evidence type="ECO:0000256" key="1">
    <source>
        <dbReference type="ARBA" id="ARBA00000971"/>
    </source>
</evidence>
<feature type="compositionally biased region" description="Basic and acidic residues" evidence="6">
    <location>
        <begin position="383"/>
        <end position="392"/>
    </location>
</feature>
<dbReference type="AlphaFoldDB" id="A0AAD3XW14"/>
<evidence type="ECO:0000256" key="3">
    <source>
        <dbReference type="ARBA" id="ARBA00023110"/>
    </source>
</evidence>
<keyword evidence="3 5" id="KW-0697">Rotamase</keyword>
<keyword evidence="4 5" id="KW-0413">Isomerase</keyword>
<comment type="caution">
    <text evidence="8">The sequence shown here is derived from an EMBL/GenBank/DDBJ whole genome shotgun (WGS) entry which is preliminary data.</text>
</comment>
<dbReference type="PANTHER" id="PTHR43811:SF19">
    <property type="entry name" value="39 KDA FK506-BINDING NUCLEAR PROTEIN"/>
    <property type="match status" value="1"/>
</dbReference>
<evidence type="ECO:0000256" key="6">
    <source>
        <dbReference type="SAM" id="MobiDB-lite"/>
    </source>
</evidence>
<dbReference type="Pfam" id="PF00254">
    <property type="entry name" value="FKBP_C"/>
    <property type="match status" value="1"/>
</dbReference>
<dbReference type="InterPro" id="IPR041232">
    <property type="entry name" value="NPL"/>
</dbReference>
<feature type="region of interest" description="Disordered" evidence="6">
    <location>
        <begin position="212"/>
        <end position="267"/>
    </location>
</feature>
<evidence type="ECO:0000256" key="5">
    <source>
        <dbReference type="PROSITE-ProRule" id="PRU00277"/>
    </source>
</evidence>
<protein>
    <recommendedName>
        <fullName evidence="2 5">peptidylprolyl isomerase</fullName>
        <ecNumber evidence="2 5">5.2.1.8</ecNumber>
    </recommendedName>
</protein>
<sequence length="534" mass="59141">MAFWGVEVKPGRPYTLKYEDVRGRLIIRQATLGIGSSTKKSILQCEVGEVNPVFLCTLWPDKAESCSLKLEFEEEEDVKFSVIGATSIHLAGIIQSSGKEYDQDDYEPDSYGEHIAETETEESSDYDSEDALEDDFFHDDMDMFPSSPMRSSGVVIEEIVDDGKHVSEDGKTKQLEKNLHESCNEEKFQRQIVPRGSNAGLSSQRESIAAPLLESEDEDGFPIISSHRGEPNIQKPEGNKDKNEIKRTSEEVRKKHRKKDEAKDDGVIVKGVKRKASTAVHDEVPKCESVQEDSSSRQTEIVAVESLMRRTKKKNQGRDAKAHETVDIEKNDVISQDKAQFKDATSGVCDLADQVLTTNDDSLTAIGGVPEEMKKKKKKKKGNNKDAERATNEEETISATGNKKVSTLEEGMRKTKARSSQVRTFANGLVIEEIEMGKPDGKRASAGKKVSVHYIGKLTNDQIFDSNIGRAPFKFRLGVGAVIKGWDVGVEGMRIGDKRRLTIPPSMGYGTSGAPPKVPPNAWLVFDVELVDVS</sequence>
<dbReference type="SUPFAM" id="SSF54534">
    <property type="entry name" value="FKBP-like"/>
    <property type="match status" value="1"/>
</dbReference>
<dbReference type="Gene3D" id="3.10.50.40">
    <property type="match status" value="1"/>
</dbReference>
<evidence type="ECO:0000259" key="7">
    <source>
        <dbReference type="PROSITE" id="PS50059"/>
    </source>
</evidence>
<evidence type="ECO:0000313" key="8">
    <source>
        <dbReference type="EMBL" id="GMH19707.1"/>
    </source>
</evidence>
<name>A0AAD3XW14_NEPGR</name>
<dbReference type="InterPro" id="IPR001179">
    <property type="entry name" value="PPIase_FKBP_dom"/>
</dbReference>
<evidence type="ECO:0000256" key="2">
    <source>
        <dbReference type="ARBA" id="ARBA00013194"/>
    </source>
</evidence>
<keyword evidence="9" id="KW-1185">Reference proteome</keyword>
<dbReference type="PANTHER" id="PTHR43811">
    <property type="entry name" value="FKBP-TYPE PEPTIDYL-PROLYL CIS-TRANS ISOMERASE FKPA"/>
    <property type="match status" value="1"/>
</dbReference>
<organism evidence="8 9">
    <name type="scientific">Nepenthes gracilis</name>
    <name type="common">Slender pitcher plant</name>
    <dbReference type="NCBI Taxonomy" id="150966"/>
    <lineage>
        <taxon>Eukaryota</taxon>
        <taxon>Viridiplantae</taxon>
        <taxon>Streptophyta</taxon>
        <taxon>Embryophyta</taxon>
        <taxon>Tracheophyta</taxon>
        <taxon>Spermatophyta</taxon>
        <taxon>Magnoliopsida</taxon>
        <taxon>eudicotyledons</taxon>
        <taxon>Gunneridae</taxon>
        <taxon>Pentapetalae</taxon>
        <taxon>Caryophyllales</taxon>
        <taxon>Nepenthaceae</taxon>
        <taxon>Nepenthes</taxon>
    </lineage>
</organism>
<accession>A0AAD3XW14</accession>
<comment type="catalytic activity">
    <reaction evidence="1 5">
        <text>[protein]-peptidylproline (omega=180) = [protein]-peptidylproline (omega=0)</text>
        <dbReference type="Rhea" id="RHEA:16237"/>
        <dbReference type="Rhea" id="RHEA-COMP:10747"/>
        <dbReference type="Rhea" id="RHEA-COMP:10748"/>
        <dbReference type="ChEBI" id="CHEBI:83833"/>
        <dbReference type="ChEBI" id="CHEBI:83834"/>
        <dbReference type="EC" id="5.2.1.8"/>
    </reaction>
</comment>
<evidence type="ECO:0000313" key="9">
    <source>
        <dbReference type="Proteomes" id="UP001279734"/>
    </source>
</evidence>
<feature type="region of interest" description="Disordered" evidence="6">
    <location>
        <begin position="365"/>
        <end position="399"/>
    </location>
</feature>
<feature type="region of interest" description="Disordered" evidence="6">
    <location>
        <begin position="279"/>
        <end position="299"/>
    </location>
</feature>
<feature type="compositionally biased region" description="Basic and acidic residues" evidence="6">
    <location>
        <begin position="237"/>
        <end position="267"/>
    </location>
</feature>
<dbReference type="Pfam" id="PF17800">
    <property type="entry name" value="NPL"/>
    <property type="match status" value="1"/>
</dbReference>
<dbReference type="EC" id="5.2.1.8" evidence="2 5"/>
<dbReference type="GO" id="GO:0003755">
    <property type="term" value="F:peptidyl-prolyl cis-trans isomerase activity"/>
    <property type="evidence" value="ECO:0007669"/>
    <property type="project" value="UniProtKB-KW"/>
</dbReference>
<evidence type="ECO:0000256" key="4">
    <source>
        <dbReference type="ARBA" id="ARBA00023235"/>
    </source>
</evidence>
<dbReference type="EMBL" id="BSYO01000021">
    <property type="protein sequence ID" value="GMH19707.1"/>
    <property type="molecule type" value="Genomic_DNA"/>
</dbReference>
<dbReference type="PROSITE" id="PS50059">
    <property type="entry name" value="FKBP_PPIASE"/>
    <property type="match status" value="1"/>
</dbReference>
<feature type="domain" description="PPIase FKBP-type" evidence="7">
    <location>
        <begin position="447"/>
        <end position="534"/>
    </location>
</feature>
<dbReference type="Proteomes" id="UP001279734">
    <property type="component" value="Unassembled WGS sequence"/>
</dbReference>